<comment type="subcellular location">
    <subcellularLocation>
        <location evidence="1">Membrane</location>
        <topology evidence="1">Multi-pass membrane protein</topology>
    </subcellularLocation>
</comment>
<sequence>MAKQPTSARPCWLPTAGAVAQLVRAPAALTTPGDTLAGAAAAGRACTSKTPLLCLSSACLYWAGMALNDYADREADAAERPERPIPSGRIKPAFALALATTLTATGLALAQAGGGARAVAVAAPLAGTVWVYDLATKSHPLAGPLTMAAARALDVLLGAGYGRLRTAAPAAALLGAHTLVVCALSRHEVHGMASPPLATVVCTGAVAALAGRPSGAGPGGDGHRTLGLAALAVYAAGFAGAQAIVVRRDPRSVRRAVTAGILGTLPLQAACSARAGRAPAAAALLAAVPLVWALSRQVSPT</sequence>
<accession>A0A7W9QIU0</accession>
<dbReference type="Proteomes" id="UP000588098">
    <property type="component" value="Unassembled WGS sequence"/>
</dbReference>
<keyword evidence="7" id="KW-1185">Reference proteome</keyword>
<keyword evidence="3 5" id="KW-1133">Transmembrane helix</keyword>
<keyword evidence="2 5" id="KW-0812">Transmembrane</keyword>
<evidence type="ECO:0000256" key="5">
    <source>
        <dbReference type="SAM" id="Phobius"/>
    </source>
</evidence>
<organism evidence="6 7">
    <name type="scientific">Streptomyces zagrosensis</name>
    <dbReference type="NCBI Taxonomy" id="1042984"/>
    <lineage>
        <taxon>Bacteria</taxon>
        <taxon>Bacillati</taxon>
        <taxon>Actinomycetota</taxon>
        <taxon>Actinomycetes</taxon>
        <taxon>Kitasatosporales</taxon>
        <taxon>Streptomycetaceae</taxon>
        <taxon>Streptomyces</taxon>
    </lineage>
</organism>
<dbReference type="EMBL" id="JACHJL010000027">
    <property type="protein sequence ID" value="MBB5939742.1"/>
    <property type="molecule type" value="Genomic_DNA"/>
</dbReference>
<comment type="caution">
    <text evidence="6">The sequence shown here is derived from an EMBL/GenBank/DDBJ whole genome shotgun (WGS) entry which is preliminary data.</text>
</comment>
<dbReference type="AlphaFoldDB" id="A0A7W9QIU0"/>
<evidence type="ECO:0000256" key="1">
    <source>
        <dbReference type="ARBA" id="ARBA00004141"/>
    </source>
</evidence>
<feature type="transmembrane region" description="Helical" evidence="5">
    <location>
        <begin position="197"/>
        <end position="214"/>
    </location>
</feature>
<dbReference type="RefSeq" id="WP_312867141.1">
    <property type="nucleotide sequence ID" value="NZ_JACHJL010000027.1"/>
</dbReference>
<evidence type="ECO:0000256" key="3">
    <source>
        <dbReference type="ARBA" id="ARBA00022989"/>
    </source>
</evidence>
<feature type="transmembrane region" description="Helical" evidence="5">
    <location>
        <begin position="226"/>
        <end position="246"/>
    </location>
</feature>
<protein>
    <submittedName>
        <fullName evidence="6">4-hydroxybenzoate polyprenyltransferase</fullName>
        <ecNumber evidence="6">2.5.1.39</ecNumber>
    </submittedName>
</protein>
<dbReference type="PANTHER" id="PTHR42723:SF1">
    <property type="entry name" value="CHLOROPHYLL SYNTHASE, CHLOROPLASTIC"/>
    <property type="match status" value="1"/>
</dbReference>
<dbReference type="EC" id="2.5.1.39" evidence="6"/>
<reference evidence="6 7" key="1">
    <citation type="submission" date="2020-08" db="EMBL/GenBank/DDBJ databases">
        <title>Genomic Encyclopedia of Type Strains, Phase III (KMG-III): the genomes of soil and plant-associated and newly described type strains.</title>
        <authorList>
            <person name="Whitman W."/>
        </authorList>
    </citation>
    <scope>NUCLEOTIDE SEQUENCE [LARGE SCALE GENOMIC DNA]</scope>
    <source>
        <strain evidence="6 7">CECT 8305</strain>
    </source>
</reference>
<dbReference type="InterPro" id="IPR044878">
    <property type="entry name" value="UbiA_sf"/>
</dbReference>
<proteinExistence type="predicted"/>
<evidence type="ECO:0000313" key="6">
    <source>
        <dbReference type="EMBL" id="MBB5939742.1"/>
    </source>
</evidence>
<keyword evidence="6" id="KW-0808">Transferase</keyword>
<dbReference type="PANTHER" id="PTHR42723">
    <property type="entry name" value="CHLOROPHYLL SYNTHASE"/>
    <property type="match status" value="1"/>
</dbReference>
<gene>
    <name evidence="6" type="ORF">FHS42_006838</name>
</gene>
<evidence type="ECO:0000256" key="2">
    <source>
        <dbReference type="ARBA" id="ARBA00022692"/>
    </source>
</evidence>
<dbReference type="Gene3D" id="1.10.357.140">
    <property type="entry name" value="UbiA prenyltransferase"/>
    <property type="match status" value="1"/>
</dbReference>
<dbReference type="InterPro" id="IPR050475">
    <property type="entry name" value="Prenyltransferase_related"/>
</dbReference>
<dbReference type="GO" id="GO:0008412">
    <property type="term" value="F:4-hydroxybenzoate polyprenyltransferase activity"/>
    <property type="evidence" value="ECO:0007669"/>
    <property type="project" value="UniProtKB-EC"/>
</dbReference>
<dbReference type="InterPro" id="IPR000537">
    <property type="entry name" value="UbiA_prenyltransferase"/>
</dbReference>
<name>A0A7W9QIU0_9ACTN</name>
<evidence type="ECO:0000256" key="4">
    <source>
        <dbReference type="ARBA" id="ARBA00023136"/>
    </source>
</evidence>
<dbReference type="NCBIfam" id="NF045897">
    <property type="entry name" value="SCO3242_trans"/>
    <property type="match status" value="1"/>
</dbReference>
<dbReference type="Pfam" id="PF01040">
    <property type="entry name" value="UbiA"/>
    <property type="match status" value="1"/>
</dbReference>
<keyword evidence="4 5" id="KW-0472">Membrane</keyword>
<dbReference type="GO" id="GO:0016020">
    <property type="term" value="C:membrane"/>
    <property type="evidence" value="ECO:0007669"/>
    <property type="project" value="UniProtKB-SubCell"/>
</dbReference>
<evidence type="ECO:0000313" key="7">
    <source>
        <dbReference type="Proteomes" id="UP000588098"/>
    </source>
</evidence>